<dbReference type="AlphaFoldDB" id="A0AAN9Y160"/>
<evidence type="ECO:0000256" key="2">
    <source>
        <dbReference type="ARBA" id="ARBA00004174"/>
    </source>
</evidence>
<sequence>MDIVANTFAIYLAGFETTSTTLSFCLYELALNQNIQEKVRAEIQQIKEQNGGLNYNSLQEMTYVDAVIAETLRKYPPAPSVTRQSTEDYLIPETNTRLPSGTKIIIPIWSIHHDGRHYPNPEVFDPERFTGENKFKQRNGVYLPFGDGPRICFGDGCPTKSCDWIRPSNGSDLPPIVEAGKDTYGNILYAGRAFYGGDLLPAAVLLSKEVALVSFASFEHKVYDYETY</sequence>
<evidence type="ECO:0000313" key="16">
    <source>
        <dbReference type="Proteomes" id="UP001367676"/>
    </source>
</evidence>
<evidence type="ECO:0000256" key="7">
    <source>
        <dbReference type="ARBA" id="ARBA00022824"/>
    </source>
</evidence>
<dbReference type="Proteomes" id="UP001367676">
    <property type="component" value="Unassembled WGS sequence"/>
</dbReference>
<dbReference type="InterPro" id="IPR001128">
    <property type="entry name" value="Cyt_P450"/>
</dbReference>
<evidence type="ECO:0000256" key="6">
    <source>
        <dbReference type="ARBA" id="ARBA00022723"/>
    </source>
</evidence>
<name>A0AAN9Y160_9HEMI</name>
<accession>A0AAN9Y160</accession>
<keyword evidence="9 14" id="KW-0560">Oxidoreductase</keyword>
<dbReference type="Pfam" id="PF11901">
    <property type="entry name" value="DM9"/>
    <property type="match status" value="1"/>
</dbReference>
<keyword evidence="7" id="KW-0256">Endoplasmic reticulum</keyword>
<dbReference type="PANTHER" id="PTHR24292:SF54">
    <property type="entry name" value="CYP9F3-RELATED"/>
    <property type="match status" value="1"/>
</dbReference>
<gene>
    <name evidence="15" type="ORF">V9T40_001186</name>
</gene>
<dbReference type="GO" id="GO:0016705">
    <property type="term" value="F:oxidoreductase activity, acting on paired donors, with incorporation or reduction of molecular oxygen"/>
    <property type="evidence" value="ECO:0007669"/>
    <property type="project" value="InterPro"/>
</dbReference>
<evidence type="ECO:0000256" key="4">
    <source>
        <dbReference type="ARBA" id="ARBA00010617"/>
    </source>
</evidence>
<dbReference type="SMART" id="SM00696">
    <property type="entry name" value="DM9"/>
    <property type="match status" value="1"/>
</dbReference>
<evidence type="ECO:0000256" key="14">
    <source>
        <dbReference type="RuleBase" id="RU000461"/>
    </source>
</evidence>
<dbReference type="Gene3D" id="1.10.630.10">
    <property type="entry name" value="Cytochrome P450"/>
    <property type="match status" value="1"/>
</dbReference>
<evidence type="ECO:0000256" key="1">
    <source>
        <dbReference type="ARBA" id="ARBA00001971"/>
    </source>
</evidence>
<dbReference type="PRINTS" id="PR00385">
    <property type="entry name" value="P450"/>
</dbReference>
<evidence type="ECO:0000256" key="11">
    <source>
        <dbReference type="ARBA" id="ARBA00023033"/>
    </source>
</evidence>
<evidence type="ECO:0000256" key="10">
    <source>
        <dbReference type="ARBA" id="ARBA00023004"/>
    </source>
</evidence>
<dbReference type="InterPro" id="IPR036396">
    <property type="entry name" value="Cyt_P450_sf"/>
</dbReference>
<dbReference type="PRINTS" id="PR00463">
    <property type="entry name" value="EP450I"/>
</dbReference>
<dbReference type="GO" id="GO:0005789">
    <property type="term" value="C:endoplasmic reticulum membrane"/>
    <property type="evidence" value="ECO:0007669"/>
    <property type="project" value="UniProtKB-SubCell"/>
</dbReference>
<dbReference type="GO" id="GO:0004497">
    <property type="term" value="F:monooxygenase activity"/>
    <property type="evidence" value="ECO:0007669"/>
    <property type="project" value="UniProtKB-KW"/>
</dbReference>
<evidence type="ECO:0000256" key="9">
    <source>
        <dbReference type="ARBA" id="ARBA00023002"/>
    </source>
</evidence>
<evidence type="ECO:0000256" key="8">
    <source>
        <dbReference type="ARBA" id="ARBA00022848"/>
    </source>
</evidence>
<dbReference type="EMBL" id="JBBCAQ010000034">
    <property type="protein sequence ID" value="KAK7580557.1"/>
    <property type="molecule type" value="Genomic_DNA"/>
</dbReference>
<dbReference type="PROSITE" id="PS00086">
    <property type="entry name" value="CYTOCHROME_P450"/>
    <property type="match status" value="1"/>
</dbReference>
<comment type="caution">
    <text evidence="15">The sequence shown here is derived from an EMBL/GenBank/DDBJ whole genome shotgun (WGS) entry which is preliminary data.</text>
</comment>
<protein>
    <recommendedName>
        <fullName evidence="17">Cytochrome P450</fullName>
    </recommendedName>
</protein>
<evidence type="ECO:0000313" key="15">
    <source>
        <dbReference type="EMBL" id="KAK7580557.1"/>
    </source>
</evidence>
<evidence type="ECO:0000256" key="5">
    <source>
        <dbReference type="ARBA" id="ARBA00022617"/>
    </source>
</evidence>
<dbReference type="InterPro" id="IPR002401">
    <property type="entry name" value="Cyt_P450_E_grp-I"/>
</dbReference>
<keyword evidence="8" id="KW-0492">Microsome</keyword>
<dbReference type="InterPro" id="IPR017972">
    <property type="entry name" value="Cyt_P450_CS"/>
</dbReference>
<feature type="binding site" description="axial binding residue" evidence="13">
    <location>
        <position position="152"/>
    </location>
    <ligand>
        <name>heme</name>
        <dbReference type="ChEBI" id="CHEBI:30413"/>
    </ligand>
    <ligandPart>
        <name>Fe</name>
        <dbReference type="ChEBI" id="CHEBI:18248"/>
    </ligandPart>
</feature>
<comment type="cofactor">
    <cofactor evidence="1 13">
        <name>heme</name>
        <dbReference type="ChEBI" id="CHEBI:30413"/>
    </cofactor>
</comment>
<evidence type="ECO:0000256" key="3">
    <source>
        <dbReference type="ARBA" id="ARBA00004406"/>
    </source>
</evidence>
<keyword evidence="5 13" id="KW-0349">Heme</keyword>
<comment type="subcellular location">
    <subcellularLocation>
        <location evidence="3">Endoplasmic reticulum membrane</location>
        <topology evidence="3">Peripheral membrane protein</topology>
    </subcellularLocation>
    <subcellularLocation>
        <location evidence="2">Microsome membrane</location>
        <topology evidence="2">Peripheral membrane protein</topology>
    </subcellularLocation>
</comment>
<keyword evidence="6 13" id="KW-0479">Metal-binding</keyword>
<keyword evidence="16" id="KW-1185">Reference proteome</keyword>
<dbReference type="InterPro" id="IPR050476">
    <property type="entry name" value="Insect_CytP450_Detox"/>
</dbReference>
<reference evidence="15 16" key="1">
    <citation type="submission" date="2024-03" db="EMBL/GenBank/DDBJ databases">
        <title>Adaptation during the transition from Ophiocordyceps entomopathogen to insect associate is accompanied by gene loss and intensified selection.</title>
        <authorList>
            <person name="Ward C.M."/>
            <person name="Onetto C.A."/>
            <person name="Borneman A.R."/>
        </authorList>
    </citation>
    <scope>NUCLEOTIDE SEQUENCE [LARGE SCALE GENOMIC DNA]</scope>
    <source>
        <strain evidence="15">AWRI1</strain>
        <tissue evidence="15">Single Adult Female</tissue>
    </source>
</reference>
<dbReference type="GO" id="GO:0005506">
    <property type="term" value="F:iron ion binding"/>
    <property type="evidence" value="ECO:0007669"/>
    <property type="project" value="InterPro"/>
</dbReference>
<keyword evidence="11 14" id="KW-0503">Monooxygenase</keyword>
<evidence type="ECO:0000256" key="12">
    <source>
        <dbReference type="ARBA" id="ARBA00023136"/>
    </source>
</evidence>
<keyword evidence="12" id="KW-0472">Membrane</keyword>
<organism evidence="15 16">
    <name type="scientific">Parthenolecanium corni</name>
    <dbReference type="NCBI Taxonomy" id="536013"/>
    <lineage>
        <taxon>Eukaryota</taxon>
        <taxon>Metazoa</taxon>
        <taxon>Ecdysozoa</taxon>
        <taxon>Arthropoda</taxon>
        <taxon>Hexapoda</taxon>
        <taxon>Insecta</taxon>
        <taxon>Pterygota</taxon>
        <taxon>Neoptera</taxon>
        <taxon>Paraneoptera</taxon>
        <taxon>Hemiptera</taxon>
        <taxon>Sternorrhyncha</taxon>
        <taxon>Coccoidea</taxon>
        <taxon>Coccidae</taxon>
        <taxon>Parthenolecanium</taxon>
    </lineage>
</organism>
<evidence type="ECO:0008006" key="17">
    <source>
        <dbReference type="Google" id="ProtNLM"/>
    </source>
</evidence>
<proteinExistence type="inferred from homology"/>
<comment type="similarity">
    <text evidence="4 14">Belongs to the cytochrome P450 family.</text>
</comment>
<dbReference type="SUPFAM" id="SSF48264">
    <property type="entry name" value="Cytochrome P450"/>
    <property type="match status" value="1"/>
</dbReference>
<evidence type="ECO:0000256" key="13">
    <source>
        <dbReference type="PIRSR" id="PIRSR602401-1"/>
    </source>
</evidence>
<dbReference type="Pfam" id="PF00067">
    <property type="entry name" value="p450"/>
    <property type="match status" value="1"/>
</dbReference>
<keyword evidence="10 13" id="KW-0408">Iron</keyword>
<dbReference type="PANTHER" id="PTHR24292">
    <property type="entry name" value="CYTOCHROME P450"/>
    <property type="match status" value="1"/>
</dbReference>
<dbReference type="GO" id="GO:0020037">
    <property type="term" value="F:heme binding"/>
    <property type="evidence" value="ECO:0007669"/>
    <property type="project" value="InterPro"/>
</dbReference>
<dbReference type="InterPro" id="IPR006616">
    <property type="entry name" value="DM9_repeat"/>
</dbReference>